<sequence>MSKKSRKRQRTDYVEVDEATSPKRSCLDDANEVETFQNDNPLKLQYEAESLMPPSGIDYSAEKILLHMYKLDVSTWCYLKRRVEKEMLDGVGLTLDNNDIDKFSDIVIKQNDESIHVNVNYTVSLFSDKFITYLDLFGIKSPYSLKNYFNSWVSYELNKPKYQSSKIKYLVVFCNDKLELSEDNKLTLCSSKNSYPFQFESMDICQIPVLQDMLVTNTSCKFYKFATDDQTIDEFCQRLMLSSTNKKIFNKKCLTSEFEVELKKSFLTKLIFLDNQPCRESLKNKLKDEIERNGKDYMKLQNKLIKYTSIAKKSISNEHFQLLMSLLNDMFVYKNISAVKTKSYHTNNVINILYKKKITYLIHVDSANNVSIKFDDFFPKKKKERSKFSLNDLYTFFCNEYTKNSNIKFFVIYTNSELNFTDNNVIQNNKSEQYYPLKLNKIDVSKKRYKIFQNCSKLNKSMLFEFASEDYDALLELLNPPNTIEYEMDAEKEKNNKLLFLHTLIIASGQTKMTDTDILLQNEQQQLPYNLDQLQEVTLRWLEFQKHQILTLRTMRLLLTDIQNNRISRKYLKYSNVADEWKLTRSLCRTILLQRNELFDFLINGRGKIFIQHFKNAGIDLRSIANVMRGVPEKYLFDAFEAFHNFWFDEKGNKTKNFLLLEKNHLNIQTVCNIARMSHIDAVDIIQNLFDLWFDSLGGKTKYLSSFEREGINFTVLGAMLNGSRHESRLVHENLYNLWFDEEDNKTKYVTNYENNNLSLSKVANIAYCGGMNCVKTLKDLHDLWFDEEGNKTKYLFILEDHNIDFHKFIQALYGARTRAVYSFKQFYYALFDKDGNPTKNLQYLRKAGVKFSVISTLLYSSGNCIVEVLHELCNLFFDEDGNKTKYLKTFENHNIKIDDICKIIRGQPVKASKIFKDLYNFLFDAEGKKKSFLRTFENYGISINHLTKMIRNSNVHAINLLTDLSNLWFDENGQKSYYIQCFENNDLDLLKIMQCLRSSRNGAVNFFKALYEFFIDQNGQGSFYLNTLKKYEINVDIFIQFIESATIDHFKIINRVFYIFFDKEGNKTQLLSNFENKGVDLELLSDIFYLSRGIGIHKFHDFFFDERGQYSEALILLEKKNVSLFDVCSIFCGVGGKTPLYFKMLFDLWFDEDFKETQYLQELERNGITLVWLCKILKGSGIRACKTLKKLHKLFIEKDGSISLILQNMLKYINLMKLKNIFKGAGHFFPKHFLKLYYCWFDENGKKTHFLQTMENNNFNIDLICEILEGSSQYADQFFNSLYKLFFDLEGNPSLYVNNYLNNPGIIKTVSKIIRARPIRGKMILFLKNLYGLWFKLDGSKRNYLLTLENYGVDFATIHRLLIGVSFTIRKPFVNLFKCLFKSVSKPTESVYLKSLLGIGFTVPDIISLLRKSGPNAARNFMNLYHLFFNEQGQMTRYAEVLIQNQVDIGSFVRGLNVKNGNKLVDIFKSAYELYYDENGVKVDVVDNVERISNIELE</sequence>
<comment type="caution">
    <text evidence="2">The sequence shown here is derived from an EMBL/GenBank/DDBJ whole genome shotgun (WGS) entry which is preliminary data.</text>
</comment>
<protein>
    <submittedName>
        <fullName evidence="2">Uncharacterized protein</fullName>
    </submittedName>
</protein>
<evidence type="ECO:0000313" key="2">
    <source>
        <dbReference type="EMBL" id="KAL3384793.1"/>
    </source>
</evidence>
<dbReference type="Proteomes" id="UP001627154">
    <property type="component" value="Unassembled WGS sequence"/>
</dbReference>
<feature type="region of interest" description="Disordered" evidence="1">
    <location>
        <begin position="1"/>
        <end position="24"/>
    </location>
</feature>
<accession>A0ABD2VVX7</accession>
<reference evidence="2 3" key="1">
    <citation type="journal article" date="2024" name="bioRxiv">
        <title>A reference genome for Trichogramma kaykai: A tiny desert-dwelling parasitoid wasp with competing sex-ratio distorters.</title>
        <authorList>
            <person name="Culotta J."/>
            <person name="Lindsey A.R."/>
        </authorList>
    </citation>
    <scope>NUCLEOTIDE SEQUENCE [LARGE SCALE GENOMIC DNA]</scope>
    <source>
        <strain evidence="2 3">KSX58</strain>
    </source>
</reference>
<gene>
    <name evidence="2" type="ORF">TKK_019502</name>
</gene>
<keyword evidence="3" id="KW-1185">Reference proteome</keyword>
<proteinExistence type="predicted"/>
<name>A0ABD2VVX7_9HYME</name>
<evidence type="ECO:0000313" key="3">
    <source>
        <dbReference type="Proteomes" id="UP001627154"/>
    </source>
</evidence>
<evidence type="ECO:0000256" key="1">
    <source>
        <dbReference type="SAM" id="MobiDB-lite"/>
    </source>
</evidence>
<dbReference type="EMBL" id="JBJJXI010000168">
    <property type="protein sequence ID" value="KAL3384793.1"/>
    <property type="molecule type" value="Genomic_DNA"/>
</dbReference>
<organism evidence="2 3">
    <name type="scientific">Trichogramma kaykai</name>
    <dbReference type="NCBI Taxonomy" id="54128"/>
    <lineage>
        <taxon>Eukaryota</taxon>
        <taxon>Metazoa</taxon>
        <taxon>Ecdysozoa</taxon>
        <taxon>Arthropoda</taxon>
        <taxon>Hexapoda</taxon>
        <taxon>Insecta</taxon>
        <taxon>Pterygota</taxon>
        <taxon>Neoptera</taxon>
        <taxon>Endopterygota</taxon>
        <taxon>Hymenoptera</taxon>
        <taxon>Apocrita</taxon>
        <taxon>Proctotrupomorpha</taxon>
        <taxon>Chalcidoidea</taxon>
        <taxon>Trichogrammatidae</taxon>
        <taxon>Trichogramma</taxon>
    </lineage>
</organism>